<feature type="compositionally biased region" description="Acidic residues" evidence="1">
    <location>
        <begin position="545"/>
        <end position="554"/>
    </location>
</feature>
<evidence type="ECO:0000256" key="1">
    <source>
        <dbReference type="SAM" id="MobiDB-lite"/>
    </source>
</evidence>
<feature type="region of interest" description="Disordered" evidence="1">
    <location>
        <begin position="491"/>
        <end position="512"/>
    </location>
</feature>
<evidence type="ECO:0000313" key="3">
    <source>
        <dbReference type="EMBL" id="CAH9095681.1"/>
    </source>
</evidence>
<feature type="domain" description="DUF4283" evidence="2">
    <location>
        <begin position="231"/>
        <end position="308"/>
    </location>
</feature>
<dbReference type="OrthoDB" id="1461560at2759"/>
<dbReference type="InterPro" id="IPR040256">
    <property type="entry name" value="At4g02000-like"/>
</dbReference>
<dbReference type="AlphaFoldDB" id="A0A9P0ZD63"/>
<keyword evidence="4" id="KW-1185">Reference proteome</keyword>
<comment type="caution">
    <text evidence="3">The sequence shown here is derived from an EMBL/GenBank/DDBJ whole genome shotgun (WGS) entry which is preliminary data.</text>
</comment>
<evidence type="ECO:0000259" key="2">
    <source>
        <dbReference type="Pfam" id="PF14111"/>
    </source>
</evidence>
<feature type="region of interest" description="Disordered" evidence="1">
    <location>
        <begin position="55"/>
        <end position="90"/>
    </location>
</feature>
<feature type="region of interest" description="Disordered" evidence="1">
    <location>
        <begin position="1"/>
        <end position="20"/>
    </location>
</feature>
<name>A0A9P0ZD63_CUSEU</name>
<proteinExistence type="predicted"/>
<dbReference type="Proteomes" id="UP001152484">
    <property type="component" value="Unassembled WGS sequence"/>
</dbReference>
<feature type="region of interest" description="Disordered" evidence="1">
    <location>
        <begin position="533"/>
        <end position="554"/>
    </location>
</feature>
<organism evidence="3 4">
    <name type="scientific">Cuscuta europaea</name>
    <name type="common">European dodder</name>
    <dbReference type="NCBI Taxonomy" id="41803"/>
    <lineage>
        <taxon>Eukaryota</taxon>
        <taxon>Viridiplantae</taxon>
        <taxon>Streptophyta</taxon>
        <taxon>Embryophyta</taxon>
        <taxon>Tracheophyta</taxon>
        <taxon>Spermatophyta</taxon>
        <taxon>Magnoliopsida</taxon>
        <taxon>eudicotyledons</taxon>
        <taxon>Gunneridae</taxon>
        <taxon>Pentapetalae</taxon>
        <taxon>asterids</taxon>
        <taxon>lamiids</taxon>
        <taxon>Solanales</taxon>
        <taxon>Convolvulaceae</taxon>
        <taxon>Cuscuteae</taxon>
        <taxon>Cuscuta</taxon>
        <taxon>Cuscuta subgen. Cuscuta</taxon>
    </lineage>
</organism>
<protein>
    <recommendedName>
        <fullName evidence="2">DUF4283 domain-containing protein</fullName>
    </recommendedName>
</protein>
<evidence type="ECO:0000313" key="4">
    <source>
        <dbReference type="Proteomes" id="UP001152484"/>
    </source>
</evidence>
<dbReference type="PANTHER" id="PTHR31286">
    <property type="entry name" value="GLYCINE-RICH CELL WALL STRUCTURAL PROTEIN 1.8-LIKE"/>
    <property type="match status" value="1"/>
</dbReference>
<accession>A0A9P0ZD63</accession>
<dbReference type="EMBL" id="CAMAPE010000033">
    <property type="protein sequence ID" value="CAH9095681.1"/>
    <property type="molecule type" value="Genomic_DNA"/>
</dbReference>
<dbReference type="Pfam" id="PF14111">
    <property type="entry name" value="DUF4283"/>
    <property type="match status" value="1"/>
</dbReference>
<dbReference type="InterPro" id="IPR025558">
    <property type="entry name" value="DUF4283"/>
</dbReference>
<gene>
    <name evidence="3" type="ORF">CEURO_LOCUS13216</name>
</gene>
<dbReference type="PANTHER" id="PTHR31286:SF168">
    <property type="entry name" value="DUF4283 DOMAIN-CONTAINING PROTEIN"/>
    <property type="match status" value="1"/>
</dbReference>
<reference evidence="3" key="1">
    <citation type="submission" date="2022-07" db="EMBL/GenBank/DDBJ databases">
        <authorList>
            <person name="Macas J."/>
            <person name="Novak P."/>
            <person name="Neumann P."/>
        </authorList>
    </citation>
    <scope>NUCLEOTIDE SEQUENCE</scope>
</reference>
<sequence>MARKKQGLGEVSEARVTRSRFTLLENEFPGLSPERTPEEDVQGIDGYVAMKPALVVKPGKEPSAGKSTAPATEDKSTGKPPGTSVITTGKPTATKAIAVDELPQTAGKKSVALFPGKLAAIEATSGNPTVVLLPGKPAAIGAFAGKPTAAKDAGKTVAKDAGSVSNVTATAPEAVTFVAAGSPKMPEKKQWNTLFKDNRAPSEGLKLRYIPPTSDMLDFSDRVLPSMVDIFGYCLVGFFTGRFPGLKATYSLTQKWGVHCQVKPHDKGWVVFKFKNEADRTKVMLEGPYILYGKLLVLKVLSDDFSFEDDEFLKVPIWIKFPKLPVRLWNEDTISEVASKVGIPLTTDRITLERANHNFARVLIEVDVSKPPPFSFPIKMASGRIFEQRVLYETFPNYGFHCKLYGHHPFICKHLADKEKTETACAKSVLDPMSAAAVEVNTDTLQPAQVIVNAEPCTAALVTVEPCTATLVAAEVFSAAAIIEGQPSHQPAAATYPTGHCPSPTGSSGQVVSQGSASAVFVGATYLHTDQGVARSEPTAQGSPNDDECSDTEWEDTERFVVDAKYLRIDDVVVRVVITKGKTFKFIVKPFTFVHSSVVRVDSSLRLTDDLDAKGLTFLTKCLEAMPGVTKKKGDICFDSRFTSPFRAFLGV</sequence>